<feature type="region of interest" description="Disordered" evidence="2">
    <location>
        <begin position="1"/>
        <end position="51"/>
    </location>
</feature>
<evidence type="ECO:0000313" key="3">
    <source>
        <dbReference type="Proteomes" id="UP000001554"/>
    </source>
</evidence>
<dbReference type="GeneID" id="118419874"/>
<dbReference type="OrthoDB" id="10608514at2759"/>
<evidence type="ECO:0000256" key="1">
    <source>
        <dbReference type="SAM" id="Coils"/>
    </source>
</evidence>
<proteinExistence type="predicted"/>
<dbReference type="RefSeq" id="XP_035682421.1">
    <property type="nucleotide sequence ID" value="XM_035826528.1"/>
</dbReference>
<protein>
    <submittedName>
        <fullName evidence="4">Uncharacterized protein LOC118419874</fullName>
    </submittedName>
</protein>
<name>A0A9J7LGB4_BRAFL</name>
<reference evidence="4" key="2">
    <citation type="submission" date="2025-08" db="UniProtKB">
        <authorList>
            <consortium name="RefSeq"/>
        </authorList>
    </citation>
    <scope>IDENTIFICATION</scope>
    <source>
        <strain evidence="4">S238N-H82</strain>
        <tissue evidence="4">Testes</tissue>
    </source>
</reference>
<dbReference type="AlphaFoldDB" id="A0A9J7LGB4"/>
<dbReference type="KEGG" id="bfo:118419874"/>
<gene>
    <name evidence="4" type="primary">LOC118419874</name>
</gene>
<evidence type="ECO:0000313" key="4">
    <source>
        <dbReference type="RefSeq" id="XP_035682421.1"/>
    </source>
</evidence>
<evidence type="ECO:0000256" key="2">
    <source>
        <dbReference type="SAM" id="MobiDB-lite"/>
    </source>
</evidence>
<dbReference type="Proteomes" id="UP000001554">
    <property type="component" value="Chromosome 7"/>
</dbReference>
<feature type="coiled-coil region" evidence="1">
    <location>
        <begin position="54"/>
        <end position="98"/>
    </location>
</feature>
<keyword evidence="1" id="KW-0175">Coiled coil</keyword>
<keyword evidence="3" id="KW-1185">Reference proteome</keyword>
<sequence>MESTKEGSVQVAHRYGSIRQERHTHSAPVGINRSGPRDLQAQKAPTRRALKAVEDDATEILERRNREITRLNREVDEFKKASKQNEQKMQRMKNLLEMHDRKFEDVLERLGYLNPYDYDEIDDKVQEHLYNIWESLYDDITAWLGGPKRFDWKPIP</sequence>
<reference evidence="3" key="1">
    <citation type="journal article" date="2020" name="Nat. Ecol. Evol.">
        <title>Deeply conserved synteny resolves early events in vertebrate evolution.</title>
        <authorList>
            <person name="Simakov O."/>
            <person name="Marletaz F."/>
            <person name="Yue J.X."/>
            <person name="O'Connell B."/>
            <person name="Jenkins J."/>
            <person name="Brandt A."/>
            <person name="Calef R."/>
            <person name="Tung C.H."/>
            <person name="Huang T.K."/>
            <person name="Schmutz J."/>
            <person name="Satoh N."/>
            <person name="Yu J.K."/>
            <person name="Putnam N.H."/>
            <person name="Green R.E."/>
            <person name="Rokhsar D.S."/>
        </authorList>
    </citation>
    <scope>NUCLEOTIDE SEQUENCE [LARGE SCALE GENOMIC DNA]</scope>
    <source>
        <strain evidence="3">S238N-H82</strain>
    </source>
</reference>
<organism evidence="3 4">
    <name type="scientific">Branchiostoma floridae</name>
    <name type="common">Florida lancelet</name>
    <name type="synonym">Amphioxus</name>
    <dbReference type="NCBI Taxonomy" id="7739"/>
    <lineage>
        <taxon>Eukaryota</taxon>
        <taxon>Metazoa</taxon>
        <taxon>Chordata</taxon>
        <taxon>Cephalochordata</taxon>
        <taxon>Leptocardii</taxon>
        <taxon>Amphioxiformes</taxon>
        <taxon>Branchiostomatidae</taxon>
        <taxon>Branchiostoma</taxon>
    </lineage>
</organism>
<accession>A0A9J7LGB4</accession>